<dbReference type="PANTHER" id="PTHR36837:SF2">
    <property type="entry name" value="POLY(3-HYDROXYALKANOATE) POLYMERASE SUBUNIT PHAC"/>
    <property type="match status" value="1"/>
</dbReference>
<protein>
    <recommendedName>
        <fullName evidence="3">Poly(3-hydroxyalkanoate) polymerase subunit PhaC</fullName>
    </recommendedName>
    <alternativeName>
        <fullName evidence="8">PHB synthase subunit PhaC</fullName>
    </alternativeName>
    <alternativeName>
        <fullName evidence="11">Poly(hydroxyalkanoic acid) synthase subunit PhaC</fullName>
    </alternativeName>
</protein>
<evidence type="ECO:0000256" key="9">
    <source>
        <dbReference type="ARBA" id="ARBA00051322"/>
    </source>
</evidence>
<evidence type="ECO:0000313" key="14">
    <source>
        <dbReference type="Proteomes" id="UP000248555"/>
    </source>
</evidence>
<dbReference type="GO" id="GO:0005737">
    <property type="term" value="C:cytoplasm"/>
    <property type="evidence" value="ECO:0007669"/>
    <property type="project" value="UniProtKB-SubCell"/>
</dbReference>
<organism evidence="13 14">
    <name type="scientific">Paranoxybacillus vitaminiphilus</name>
    <dbReference type="NCBI Taxonomy" id="581036"/>
    <lineage>
        <taxon>Bacteria</taxon>
        <taxon>Bacillati</taxon>
        <taxon>Bacillota</taxon>
        <taxon>Bacilli</taxon>
        <taxon>Bacillales</taxon>
        <taxon>Anoxybacillaceae</taxon>
        <taxon>Paranoxybacillus</taxon>
    </lineage>
</organism>
<dbReference type="EMBL" id="QLMH01000001">
    <property type="protein sequence ID" value="RAK23091.1"/>
    <property type="molecule type" value="Genomic_DNA"/>
</dbReference>
<proteinExistence type="inferred from homology"/>
<evidence type="ECO:0000256" key="4">
    <source>
        <dbReference type="ARBA" id="ARBA00022490"/>
    </source>
</evidence>
<evidence type="ECO:0000313" key="13">
    <source>
        <dbReference type="EMBL" id="RAK23091.1"/>
    </source>
</evidence>
<dbReference type="SUPFAM" id="SSF53474">
    <property type="entry name" value="alpha/beta-Hydrolases"/>
    <property type="match status" value="1"/>
</dbReference>
<dbReference type="Proteomes" id="UP000248555">
    <property type="component" value="Unassembled WGS sequence"/>
</dbReference>
<keyword evidence="6" id="KW-0583">PHB biosynthesis</keyword>
<keyword evidence="7" id="KW-0012">Acyltransferase</keyword>
<dbReference type="UniPathway" id="UPA00917"/>
<dbReference type="AlphaFoldDB" id="A0A327YRB8"/>
<dbReference type="InterPro" id="IPR010125">
    <property type="entry name" value="PHA_synth_III_C"/>
</dbReference>
<evidence type="ECO:0000256" key="11">
    <source>
        <dbReference type="ARBA" id="ARBA00079411"/>
    </source>
</evidence>
<dbReference type="Gene3D" id="3.40.50.1820">
    <property type="entry name" value="alpha/beta hydrolase"/>
    <property type="match status" value="1"/>
</dbReference>
<evidence type="ECO:0000259" key="12">
    <source>
        <dbReference type="Pfam" id="PF00561"/>
    </source>
</evidence>
<dbReference type="PANTHER" id="PTHR36837">
    <property type="entry name" value="POLY(3-HYDROXYALKANOATE) POLYMERASE SUBUNIT PHAC"/>
    <property type="match status" value="1"/>
</dbReference>
<evidence type="ECO:0000256" key="3">
    <source>
        <dbReference type="ARBA" id="ARBA00019065"/>
    </source>
</evidence>
<dbReference type="InterPro" id="IPR000073">
    <property type="entry name" value="AB_hydrolase_1"/>
</dbReference>
<comment type="caution">
    <text evidence="13">The sequence shown here is derived from an EMBL/GenBank/DDBJ whole genome shotgun (WGS) entry which is preliminary data.</text>
</comment>
<comment type="subcellular location">
    <subcellularLocation>
        <location evidence="1">Cytoplasm</location>
    </subcellularLocation>
</comment>
<dbReference type="OrthoDB" id="9767934at2"/>
<dbReference type="InterPro" id="IPR051321">
    <property type="entry name" value="PHA/PHB_synthase"/>
</dbReference>
<dbReference type="GO" id="GO:0016746">
    <property type="term" value="F:acyltransferase activity"/>
    <property type="evidence" value="ECO:0007669"/>
    <property type="project" value="UniProtKB-KW"/>
</dbReference>
<accession>A0A327YRB8</accession>
<keyword evidence="5" id="KW-0808">Transferase</keyword>
<gene>
    <name evidence="13" type="ORF">B0I26_10142</name>
</gene>
<sequence>MFSTSSLMKEWEKLLDAMPDNLKGSYNRFKRAAEIVMIEAEPEVGLTPKEIIWKKNKTKLYRYVPTQTKLHKVPILLVYALINKPYILDLTPGNSLVEYLVNRGFDVYLLDWGTPGLEDRKMKLDDYILDYIPRAVKKVLKTAKAEEISILGYCMGGTMTSIFAALHPDLPIRNLIFLTSPFDFSDTGLYGVFLDERYFNLDKAVDTFGIIPGEMIDFGNKMLKPLTNFYGPYVTLLDRSENQKFVESWKLMQKWVTDGIPFPGEAYRQWIREFYQQNKLIKGELFIRGRRVDLKNIKANVLNIAASRDHIAMPHQVEALMDAISSEDKEYVLMETGHVSVVFGPKAVKITYPTIGNWLEQRSN</sequence>
<comment type="similarity">
    <text evidence="10">Belongs to the PHA/PHB synthase family. Type III PhaC subfamily.</text>
</comment>
<comment type="catalytic activity">
    <reaction evidence="9">
        <text>(3R)-3-hydroxybutanoyl-CoA + [(3R)-hydroxybutanoate](n) = [(3R)-hydroxybutanoate](n+1) + CoA</text>
        <dbReference type="Rhea" id="RHEA:15405"/>
        <dbReference type="Rhea" id="RHEA-COMP:14464"/>
        <dbReference type="Rhea" id="RHEA-COMP:14465"/>
        <dbReference type="ChEBI" id="CHEBI:8298"/>
        <dbReference type="ChEBI" id="CHEBI:57287"/>
        <dbReference type="ChEBI" id="CHEBI:57315"/>
    </reaction>
</comment>
<evidence type="ECO:0000256" key="7">
    <source>
        <dbReference type="ARBA" id="ARBA00023315"/>
    </source>
</evidence>
<evidence type="ECO:0000256" key="5">
    <source>
        <dbReference type="ARBA" id="ARBA00022679"/>
    </source>
</evidence>
<dbReference type="FunFam" id="3.40.50.1820:FF:000112">
    <property type="entry name" value="Poly(R)-hydroxyalkanoic acid synthase, class III, PhaC subunit"/>
    <property type="match status" value="1"/>
</dbReference>
<evidence type="ECO:0000256" key="10">
    <source>
        <dbReference type="ARBA" id="ARBA00061124"/>
    </source>
</evidence>
<dbReference type="RefSeq" id="WP_111643468.1">
    <property type="nucleotide sequence ID" value="NZ_QLMH01000001.1"/>
</dbReference>
<keyword evidence="4" id="KW-0963">Cytoplasm</keyword>
<name>A0A327YRB8_9BACL</name>
<evidence type="ECO:0000256" key="8">
    <source>
        <dbReference type="ARBA" id="ARBA00033356"/>
    </source>
</evidence>
<evidence type="ECO:0000256" key="6">
    <source>
        <dbReference type="ARBA" id="ARBA00022752"/>
    </source>
</evidence>
<evidence type="ECO:0000256" key="2">
    <source>
        <dbReference type="ARBA" id="ARBA00004683"/>
    </source>
</evidence>
<reference evidence="13 14" key="1">
    <citation type="submission" date="2018-06" db="EMBL/GenBank/DDBJ databases">
        <title>Genomic Encyclopedia of Type Strains, Phase III (KMG-III): the genomes of soil and plant-associated and newly described type strains.</title>
        <authorList>
            <person name="Whitman W."/>
        </authorList>
    </citation>
    <scope>NUCLEOTIDE SEQUENCE [LARGE SCALE GENOMIC DNA]</scope>
    <source>
        <strain evidence="13 14">CGMCC 1.8979</strain>
    </source>
</reference>
<dbReference type="InterPro" id="IPR029058">
    <property type="entry name" value="AB_hydrolase_fold"/>
</dbReference>
<keyword evidence="14" id="KW-1185">Reference proteome</keyword>
<dbReference type="GO" id="GO:0042619">
    <property type="term" value="P:poly-hydroxybutyrate biosynthetic process"/>
    <property type="evidence" value="ECO:0007669"/>
    <property type="project" value="UniProtKB-KW"/>
</dbReference>
<comment type="pathway">
    <text evidence="2">Biopolymer metabolism; poly-(R)-3-hydroxybutanoate biosynthesis.</text>
</comment>
<evidence type="ECO:0000256" key="1">
    <source>
        <dbReference type="ARBA" id="ARBA00004496"/>
    </source>
</evidence>
<dbReference type="NCBIfam" id="TIGR01836">
    <property type="entry name" value="PHA_synth_III_C"/>
    <property type="match status" value="1"/>
</dbReference>
<dbReference type="Pfam" id="PF00561">
    <property type="entry name" value="Abhydrolase_1"/>
    <property type="match status" value="1"/>
</dbReference>
<feature type="domain" description="AB hydrolase-1" evidence="12">
    <location>
        <begin position="88"/>
        <end position="345"/>
    </location>
</feature>